<feature type="compositionally biased region" description="Acidic residues" evidence="5">
    <location>
        <begin position="529"/>
        <end position="571"/>
    </location>
</feature>
<evidence type="ECO:0000259" key="6">
    <source>
        <dbReference type="Pfam" id="PF12253"/>
    </source>
</evidence>
<name>A0A9P5YVA9_9AGAR</name>
<dbReference type="GO" id="GO:0005634">
    <property type="term" value="C:nucleus"/>
    <property type="evidence" value="ECO:0007669"/>
    <property type="project" value="UniProtKB-SubCell"/>
</dbReference>
<dbReference type="Pfam" id="PF12253">
    <property type="entry name" value="CAF1A_dimeriz"/>
    <property type="match status" value="1"/>
</dbReference>
<gene>
    <name evidence="7" type="ORF">BDN70DRAFT_882568</name>
</gene>
<dbReference type="InterPro" id="IPR022043">
    <property type="entry name" value="CAF1A_DD"/>
</dbReference>
<evidence type="ECO:0000256" key="5">
    <source>
        <dbReference type="SAM" id="MobiDB-lite"/>
    </source>
</evidence>
<dbReference type="OrthoDB" id="440676at2759"/>
<feature type="compositionally biased region" description="Polar residues" evidence="5">
    <location>
        <begin position="699"/>
        <end position="712"/>
    </location>
</feature>
<keyword evidence="3" id="KW-0234">DNA repair</keyword>
<comment type="caution">
    <text evidence="7">The sequence shown here is derived from an EMBL/GenBank/DDBJ whole genome shotgun (WGS) entry which is preliminary data.</text>
</comment>
<keyword evidence="4" id="KW-0539">Nucleus</keyword>
<dbReference type="GO" id="GO:0033186">
    <property type="term" value="C:CAF-1 complex"/>
    <property type="evidence" value="ECO:0007669"/>
    <property type="project" value="TreeGrafter"/>
</dbReference>
<dbReference type="PANTHER" id="PTHR15272">
    <property type="entry name" value="CHROMATIN ASSEMBLY FACTOR 1 SUBUNIT A CAF-1 SUBUNIT A"/>
    <property type="match status" value="1"/>
</dbReference>
<feature type="region of interest" description="Disordered" evidence="5">
    <location>
        <begin position="699"/>
        <end position="718"/>
    </location>
</feature>
<dbReference type="EMBL" id="MU155298">
    <property type="protein sequence ID" value="KAF9476322.1"/>
    <property type="molecule type" value="Genomic_DNA"/>
</dbReference>
<dbReference type="AlphaFoldDB" id="A0A9P5YVA9"/>
<proteinExistence type="predicted"/>
<evidence type="ECO:0000313" key="8">
    <source>
        <dbReference type="Proteomes" id="UP000807469"/>
    </source>
</evidence>
<feature type="region of interest" description="Disordered" evidence="5">
    <location>
        <begin position="419"/>
        <end position="440"/>
    </location>
</feature>
<organism evidence="7 8">
    <name type="scientific">Pholiota conissans</name>
    <dbReference type="NCBI Taxonomy" id="109636"/>
    <lineage>
        <taxon>Eukaryota</taxon>
        <taxon>Fungi</taxon>
        <taxon>Dikarya</taxon>
        <taxon>Basidiomycota</taxon>
        <taxon>Agaricomycotina</taxon>
        <taxon>Agaricomycetes</taxon>
        <taxon>Agaricomycetidae</taxon>
        <taxon>Agaricales</taxon>
        <taxon>Agaricineae</taxon>
        <taxon>Strophariaceae</taxon>
        <taxon>Pholiota</taxon>
    </lineage>
</organism>
<feature type="region of interest" description="Disordered" evidence="5">
    <location>
        <begin position="202"/>
        <end position="334"/>
    </location>
</feature>
<dbReference type="GO" id="GO:0006334">
    <property type="term" value="P:nucleosome assembly"/>
    <property type="evidence" value="ECO:0007669"/>
    <property type="project" value="TreeGrafter"/>
</dbReference>
<evidence type="ECO:0000313" key="7">
    <source>
        <dbReference type="EMBL" id="KAF9476322.1"/>
    </source>
</evidence>
<comment type="subcellular location">
    <subcellularLocation>
        <location evidence="1">Nucleus</location>
    </subcellularLocation>
</comment>
<feature type="compositionally biased region" description="Polar residues" evidence="5">
    <location>
        <begin position="222"/>
        <end position="231"/>
    </location>
</feature>
<accession>A0A9P5YVA9</accession>
<feature type="domain" description="Chromatin assembly factor 1 subunit A dimerization" evidence="6">
    <location>
        <begin position="485"/>
        <end position="556"/>
    </location>
</feature>
<reference evidence="7" key="1">
    <citation type="submission" date="2020-11" db="EMBL/GenBank/DDBJ databases">
        <authorList>
            <consortium name="DOE Joint Genome Institute"/>
            <person name="Ahrendt S."/>
            <person name="Riley R."/>
            <person name="Andreopoulos W."/>
            <person name="Labutti K."/>
            <person name="Pangilinan J."/>
            <person name="Ruiz-Duenas F.J."/>
            <person name="Barrasa J.M."/>
            <person name="Sanchez-Garcia M."/>
            <person name="Camarero S."/>
            <person name="Miyauchi S."/>
            <person name="Serrano A."/>
            <person name="Linde D."/>
            <person name="Babiker R."/>
            <person name="Drula E."/>
            <person name="Ayuso-Fernandez I."/>
            <person name="Pacheco R."/>
            <person name="Padilla G."/>
            <person name="Ferreira P."/>
            <person name="Barriuso J."/>
            <person name="Kellner H."/>
            <person name="Castanera R."/>
            <person name="Alfaro M."/>
            <person name="Ramirez L."/>
            <person name="Pisabarro A.G."/>
            <person name="Kuo A."/>
            <person name="Tritt A."/>
            <person name="Lipzen A."/>
            <person name="He G."/>
            <person name="Yan M."/>
            <person name="Ng V."/>
            <person name="Cullen D."/>
            <person name="Martin F."/>
            <person name="Rosso M.-N."/>
            <person name="Henrissat B."/>
            <person name="Hibbett D."/>
            <person name="Martinez A.T."/>
            <person name="Grigoriev I.V."/>
        </authorList>
    </citation>
    <scope>NUCLEOTIDE SEQUENCE</scope>
    <source>
        <strain evidence="7">CIRM-BRFM 674</strain>
    </source>
</reference>
<keyword evidence="8" id="KW-1185">Reference proteome</keyword>
<evidence type="ECO:0000256" key="4">
    <source>
        <dbReference type="ARBA" id="ARBA00023242"/>
    </source>
</evidence>
<feature type="compositionally biased region" description="Polar residues" evidence="5">
    <location>
        <begin position="421"/>
        <end position="435"/>
    </location>
</feature>
<dbReference type="PANTHER" id="PTHR15272:SF0">
    <property type="entry name" value="CHROMATIN ASSEMBLY FACTOR 1 SUBUNIT A"/>
    <property type="match status" value="1"/>
</dbReference>
<evidence type="ECO:0000256" key="1">
    <source>
        <dbReference type="ARBA" id="ARBA00004123"/>
    </source>
</evidence>
<feature type="region of interest" description="Disordered" evidence="5">
    <location>
        <begin position="529"/>
        <end position="601"/>
    </location>
</feature>
<sequence length="800" mass="89784">MSAPRITKAQSPAVVEKKQDKPSLVELKNGKVYFKQKPLSLEKQSETLQEIVRFRDVLEERIKNSEPSLTTFPDEHKPVIAKLAHESDKTLSALTKHIHQELLPTIDEDEDASIASAITTALPASVVETVIEEVLVRNNYGVDAPLGVKLPAGVCVWRWEVRSEHMAWLPKNSKEKAETRHQERLQAKEDLKSLFNALTQEERDAIIDPKGTNKLPAKELNKPSTPSTSSEAKVEDTKDIPQSSKKQGKKKAEEPENENHSESSKAPRPKKVQDPEKVAKERERMEKKAARLEKEKKKEEAHNKSKSIMAKFFVKPAKPSRPTDVQQSAVAGPSRIQSDFEKTFKPFVLQKDKTLAPLNWFQADKKRKRRAALQTPNKKEIIVIDSEEDFSDIEMLELQPTEAQLSSMSPQARLKDILSSMPPSTSLSRPRTVQQRKGERGYKTYHPVSVRDLMTQLSEAEISGNDDLVRILIAKLSDRELLPAKAFCFDTDARPGYFGTWTRSSRIIGPRTPFAKDTLVFDYAYDSGEEWEEEPAGEDVVDNGDEEDGDADEQDSDLDSWLVDDDEEPDLELLSRSSPPPLFDLSNTPVPKRKAEDPEKKIGKKRKVVVPLVPFAKGPIFETTIGHCEYEPFRPYSIQLLNDTPHSIDPFTFVSTCLEDYKSSLQAPKPAQPTGLINALSDSTFVIPALPPHLTVSKPSTSTFDASTNSLNPPKKAPTLSKASFPDIYMNLLLTKITQLQASSITSLVESIYLDLREYKVKKVAIEAKVREVGQKCKDKKVWIVKPSLQQASEQQAQGS</sequence>
<evidence type="ECO:0000256" key="2">
    <source>
        <dbReference type="ARBA" id="ARBA00022763"/>
    </source>
</evidence>
<dbReference type="GO" id="GO:0006281">
    <property type="term" value="P:DNA repair"/>
    <property type="evidence" value="ECO:0007669"/>
    <property type="project" value="UniProtKB-KW"/>
</dbReference>
<feature type="compositionally biased region" description="Basic and acidic residues" evidence="5">
    <location>
        <begin position="250"/>
        <end position="303"/>
    </location>
</feature>
<evidence type="ECO:0000256" key="3">
    <source>
        <dbReference type="ARBA" id="ARBA00023204"/>
    </source>
</evidence>
<keyword evidence="2" id="KW-0227">DNA damage</keyword>
<feature type="region of interest" description="Disordered" evidence="5">
    <location>
        <begin position="1"/>
        <end position="21"/>
    </location>
</feature>
<dbReference type="Proteomes" id="UP000807469">
    <property type="component" value="Unassembled WGS sequence"/>
</dbReference>
<protein>
    <recommendedName>
        <fullName evidence="6">Chromatin assembly factor 1 subunit A dimerization domain-containing protein</fullName>
    </recommendedName>
</protein>